<keyword evidence="5 10" id="KW-0346">Stress response</keyword>
<dbReference type="InterPro" id="IPR013805">
    <property type="entry name" value="GrpE_CC"/>
</dbReference>
<dbReference type="CDD" id="cd00446">
    <property type="entry name" value="GrpE"/>
    <property type="match status" value="1"/>
</dbReference>
<comment type="caution">
    <text evidence="14">The sequence shown here is derived from an EMBL/GenBank/DDBJ whole genome shotgun (WGS) entry which is preliminary data.</text>
</comment>
<dbReference type="AlphaFoldDB" id="A0A1Q9JH91"/>
<comment type="similarity">
    <text evidence="2 10 12">Belongs to the GrpE family.</text>
</comment>
<dbReference type="Proteomes" id="UP000187404">
    <property type="component" value="Unassembled WGS sequence"/>
</dbReference>
<dbReference type="STRING" id="1261640.BHK98_05155"/>
<dbReference type="RefSeq" id="WP_075712501.1">
    <property type="nucleotide sequence ID" value="NZ_MJIE01000001.1"/>
</dbReference>
<dbReference type="GO" id="GO:0000774">
    <property type="term" value="F:adenyl-nucleotide exchange factor activity"/>
    <property type="evidence" value="ECO:0007669"/>
    <property type="project" value="InterPro"/>
</dbReference>
<dbReference type="Pfam" id="PF01025">
    <property type="entry name" value="GrpE"/>
    <property type="match status" value="1"/>
</dbReference>
<proteinExistence type="inferred from homology"/>
<evidence type="ECO:0000256" key="3">
    <source>
        <dbReference type="ARBA" id="ARBA00011738"/>
    </source>
</evidence>
<evidence type="ECO:0000313" key="15">
    <source>
        <dbReference type="Proteomes" id="UP000187404"/>
    </source>
</evidence>
<dbReference type="SUPFAM" id="SSF51064">
    <property type="entry name" value="Head domain of nucleotide exchange factor GrpE"/>
    <property type="match status" value="1"/>
</dbReference>
<dbReference type="Gene3D" id="3.90.20.20">
    <property type="match status" value="1"/>
</dbReference>
<dbReference type="GO" id="GO:0005737">
    <property type="term" value="C:cytoplasm"/>
    <property type="evidence" value="ECO:0007669"/>
    <property type="project" value="UniProtKB-SubCell"/>
</dbReference>
<evidence type="ECO:0000256" key="7">
    <source>
        <dbReference type="ARBA" id="ARBA00053401"/>
    </source>
</evidence>
<keyword evidence="6 10" id="KW-0143">Chaperone</keyword>
<dbReference type="PANTHER" id="PTHR21237">
    <property type="entry name" value="GRPE PROTEIN"/>
    <property type="match status" value="1"/>
</dbReference>
<evidence type="ECO:0000256" key="2">
    <source>
        <dbReference type="ARBA" id="ARBA00009054"/>
    </source>
</evidence>
<evidence type="ECO:0000256" key="5">
    <source>
        <dbReference type="ARBA" id="ARBA00023016"/>
    </source>
</evidence>
<feature type="region of interest" description="Disordered" evidence="13">
    <location>
        <begin position="1"/>
        <end position="62"/>
    </location>
</feature>
<evidence type="ECO:0000256" key="10">
    <source>
        <dbReference type="HAMAP-Rule" id="MF_01151"/>
    </source>
</evidence>
<dbReference type="GO" id="GO:0051082">
    <property type="term" value="F:unfolded protein binding"/>
    <property type="evidence" value="ECO:0007669"/>
    <property type="project" value="TreeGrafter"/>
</dbReference>
<dbReference type="GO" id="GO:0042803">
    <property type="term" value="F:protein homodimerization activity"/>
    <property type="evidence" value="ECO:0007669"/>
    <property type="project" value="InterPro"/>
</dbReference>
<dbReference type="GO" id="GO:0051087">
    <property type="term" value="F:protein-folding chaperone binding"/>
    <property type="evidence" value="ECO:0007669"/>
    <property type="project" value="InterPro"/>
</dbReference>
<evidence type="ECO:0000256" key="13">
    <source>
        <dbReference type="SAM" id="MobiDB-lite"/>
    </source>
</evidence>
<evidence type="ECO:0000256" key="9">
    <source>
        <dbReference type="ARBA" id="ARBA00076414"/>
    </source>
</evidence>
<protein>
    <recommendedName>
        <fullName evidence="8 10">Protein GrpE</fullName>
    </recommendedName>
    <alternativeName>
        <fullName evidence="9 10">HSP-70 cofactor</fullName>
    </alternativeName>
</protein>
<dbReference type="EMBL" id="MJIE01000001">
    <property type="protein sequence ID" value="OLR55507.1"/>
    <property type="molecule type" value="Genomic_DNA"/>
</dbReference>
<reference evidence="14 15" key="1">
    <citation type="journal article" date="2016" name="Appl. Environ. Microbiol.">
        <title>Function and Phylogeny of Bacterial Butyryl Coenzyme A:Acetate Transferases and Their Diversity in the Proximal Colon of Swine.</title>
        <authorList>
            <person name="Trachsel J."/>
            <person name="Bayles D.O."/>
            <person name="Looft T."/>
            <person name="Levine U.Y."/>
            <person name="Allen H.K."/>
        </authorList>
    </citation>
    <scope>NUCLEOTIDE SEQUENCE [LARGE SCALE GENOMIC DNA]</scope>
    <source>
        <strain evidence="14 15">68-3-10</strain>
    </source>
</reference>
<evidence type="ECO:0000313" key="14">
    <source>
        <dbReference type="EMBL" id="OLR55507.1"/>
    </source>
</evidence>
<evidence type="ECO:0000256" key="6">
    <source>
        <dbReference type="ARBA" id="ARBA00023186"/>
    </source>
</evidence>
<comment type="function">
    <text evidence="7 10 11">Participates actively in the response to hyperosmotic and heat shock by preventing the aggregation of stress-denatured proteins, in association with DnaK and GrpE. It is the nucleotide exchange factor for DnaK and may function as a thermosensor. Unfolded proteins bind initially to DnaJ; upon interaction with the DnaJ-bound protein, DnaK hydrolyzes its bound ATP, resulting in the formation of a stable complex. GrpE releases ADP from DnaK; ATP binding to DnaK triggers the release of the substrate protein, thus completing the reaction cycle. Several rounds of ATP-dependent interactions between DnaJ, DnaK and GrpE are required for fully efficient folding.</text>
</comment>
<dbReference type="InterPro" id="IPR009012">
    <property type="entry name" value="GrpE_head"/>
</dbReference>
<organism evidence="14 15">
    <name type="scientific">Hornefia porci</name>
    <dbReference type="NCBI Taxonomy" id="2652292"/>
    <lineage>
        <taxon>Bacteria</taxon>
        <taxon>Bacillati</taxon>
        <taxon>Bacillota</taxon>
        <taxon>Clostridia</taxon>
        <taxon>Peptostreptococcales</taxon>
        <taxon>Anaerovoracaceae</taxon>
        <taxon>Hornefia</taxon>
    </lineage>
</organism>
<keyword evidence="15" id="KW-1185">Reference proteome</keyword>
<comment type="subcellular location">
    <subcellularLocation>
        <location evidence="1 10">Cytoplasm</location>
    </subcellularLocation>
</comment>
<evidence type="ECO:0000256" key="11">
    <source>
        <dbReference type="RuleBase" id="RU000639"/>
    </source>
</evidence>
<dbReference type="PRINTS" id="PR00773">
    <property type="entry name" value="GRPEPROTEIN"/>
</dbReference>
<dbReference type="NCBIfam" id="NF010738">
    <property type="entry name" value="PRK14140.1"/>
    <property type="match status" value="1"/>
</dbReference>
<dbReference type="Gene3D" id="2.30.22.10">
    <property type="entry name" value="Head domain of nucleotide exchange factor GrpE"/>
    <property type="match status" value="1"/>
</dbReference>
<dbReference type="PROSITE" id="PS01071">
    <property type="entry name" value="GRPE"/>
    <property type="match status" value="1"/>
</dbReference>
<sequence>MANEDRKNYEEELKKEEQKAAEPEKEETPAEDPQNEDVNAGAEPEPEEETEKQPENEPQPEEDEALNARYMRLMADFQNYKKRTEKEKSDIYAYANEKIVTQLLEVLDSFERALSHECADESYAEGMEMIFRQLSGVLEKAGLEEIKALGEDFDPNFHNAVMTEDNADYESGKVTGVMQKGYRLNSKVIRPSMVKVNN</sequence>
<dbReference type="OrthoDB" id="9812586at2"/>
<dbReference type="HAMAP" id="MF_01151">
    <property type="entry name" value="GrpE"/>
    <property type="match status" value="1"/>
</dbReference>
<dbReference type="SUPFAM" id="SSF58014">
    <property type="entry name" value="Coiled-coil domain of nucleotide exchange factor GrpE"/>
    <property type="match status" value="1"/>
</dbReference>
<name>A0A1Q9JH91_9FIRM</name>
<comment type="subunit">
    <text evidence="3 10">Homodimer.</text>
</comment>
<dbReference type="FunFam" id="2.30.22.10:FF:000001">
    <property type="entry name" value="Protein GrpE"/>
    <property type="match status" value="1"/>
</dbReference>
<evidence type="ECO:0000256" key="4">
    <source>
        <dbReference type="ARBA" id="ARBA00022490"/>
    </source>
</evidence>
<dbReference type="InterPro" id="IPR000740">
    <property type="entry name" value="GrpE"/>
</dbReference>
<evidence type="ECO:0000256" key="12">
    <source>
        <dbReference type="RuleBase" id="RU004478"/>
    </source>
</evidence>
<evidence type="ECO:0000256" key="8">
    <source>
        <dbReference type="ARBA" id="ARBA00072274"/>
    </source>
</evidence>
<keyword evidence="4 10" id="KW-0963">Cytoplasm</keyword>
<gene>
    <name evidence="10" type="primary">grpE</name>
    <name evidence="14" type="ORF">BHK98_05155</name>
</gene>
<dbReference type="GO" id="GO:0006457">
    <property type="term" value="P:protein folding"/>
    <property type="evidence" value="ECO:0007669"/>
    <property type="project" value="InterPro"/>
</dbReference>
<feature type="compositionally biased region" description="Basic and acidic residues" evidence="13">
    <location>
        <begin position="1"/>
        <end position="28"/>
    </location>
</feature>
<dbReference type="PANTHER" id="PTHR21237:SF23">
    <property type="entry name" value="GRPE PROTEIN HOMOLOG, MITOCHONDRIAL"/>
    <property type="match status" value="1"/>
</dbReference>
<evidence type="ECO:0000256" key="1">
    <source>
        <dbReference type="ARBA" id="ARBA00004496"/>
    </source>
</evidence>
<accession>A0A1Q9JH91</accession>